<evidence type="ECO:0000256" key="2">
    <source>
        <dbReference type="ARBA" id="ARBA00022603"/>
    </source>
</evidence>
<evidence type="ECO:0000256" key="5">
    <source>
        <dbReference type="ARBA" id="ARBA00022747"/>
    </source>
</evidence>
<dbReference type="GO" id="GO:0032259">
    <property type="term" value="P:methylation"/>
    <property type="evidence" value="ECO:0007669"/>
    <property type="project" value="UniProtKB-KW"/>
</dbReference>
<feature type="region of interest" description="Disordered" evidence="9">
    <location>
        <begin position="106"/>
        <end position="139"/>
    </location>
</feature>
<comment type="caution">
    <text evidence="12">The sequence shown here is derived from an EMBL/GenBank/DDBJ whole genome shotgun (WGS) entry which is preliminary data.</text>
</comment>
<dbReference type="SUPFAM" id="SSF143422">
    <property type="entry name" value="Transposase IS200-like"/>
    <property type="match status" value="1"/>
</dbReference>
<evidence type="ECO:0000256" key="1">
    <source>
        <dbReference type="ARBA" id="ARBA00011900"/>
    </source>
</evidence>
<keyword evidence="2" id="KW-0489">Methyltransferase</keyword>
<dbReference type="GO" id="GO:0009007">
    <property type="term" value="F:site-specific DNA-methyltransferase (adenine-specific) activity"/>
    <property type="evidence" value="ECO:0007669"/>
    <property type="project" value="UniProtKB-EC"/>
</dbReference>
<dbReference type="InterPro" id="IPR002052">
    <property type="entry name" value="DNA_methylase_N6_adenine_CS"/>
</dbReference>
<gene>
    <name evidence="12" type="ORF">FGF66_05185</name>
</gene>
<dbReference type="GO" id="GO:0006313">
    <property type="term" value="P:DNA transposition"/>
    <property type="evidence" value="ECO:0007669"/>
    <property type="project" value="InterPro"/>
</dbReference>
<dbReference type="Proteomes" id="UP000308271">
    <property type="component" value="Unassembled WGS sequence"/>
</dbReference>
<evidence type="ECO:0000259" key="11">
    <source>
        <dbReference type="Pfam" id="PF12950"/>
    </source>
</evidence>
<evidence type="ECO:0000256" key="6">
    <source>
        <dbReference type="ARBA" id="ARBA00023125"/>
    </source>
</evidence>
<feature type="compositionally biased region" description="Basic and acidic residues" evidence="9">
    <location>
        <begin position="32"/>
        <end position="41"/>
    </location>
</feature>
<name>A0A5C4S7W7_CHLTI</name>
<feature type="coiled-coil region" evidence="8">
    <location>
        <begin position="599"/>
        <end position="626"/>
    </location>
</feature>
<dbReference type="Gene3D" id="3.30.70.1290">
    <property type="entry name" value="Transposase IS200-like"/>
    <property type="match status" value="1"/>
</dbReference>
<evidence type="ECO:0000256" key="4">
    <source>
        <dbReference type="ARBA" id="ARBA00022691"/>
    </source>
</evidence>
<evidence type="ECO:0000259" key="10">
    <source>
        <dbReference type="Pfam" id="PF07669"/>
    </source>
</evidence>
<dbReference type="GO" id="GO:0004803">
    <property type="term" value="F:transposase activity"/>
    <property type="evidence" value="ECO:0007669"/>
    <property type="project" value="InterPro"/>
</dbReference>
<dbReference type="PANTHER" id="PTHR33841">
    <property type="entry name" value="DNA METHYLTRANSFERASE YEEA-RELATED"/>
    <property type="match status" value="1"/>
</dbReference>
<keyword evidence="3" id="KW-0808">Transferase</keyword>
<evidence type="ECO:0000256" key="8">
    <source>
        <dbReference type="SAM" id="Coils"/>
    </source>
</evidence>
<dbReference type="GO" id="GO:0003677">
    <property type="term" value="F:DNA binding"/>
    <property type="evidence" value="ECO:0007669"/>
    <property type="project" value="UniProtKB-KW"/>
</dbReference>
<dbReference type="PROSITE" id="PS00092">
    <property type="entry name" value="N6_MTASE"/>
    <property type="match status" value="1"/>
</dbReference>
<dbReference type="Pfam" id="PF12950">
    <property type="entry name" value="TaqI_C"/>
    <property type="match status" value="1"/>
</dbReference>
<dbReference type="Gene3D" id="3.40.50.150">
    <property type="entry name" value="Vaccinia Virus protein VP39"/>
    <property type="match status" value="1"/>
</dbReference>
<keyword evidence="4" id="KW-0949">S-adenosyl-L-methionine</keyword>
<feature type="compositionally biased region" description="Basic and acidic residues" evidence="9">
    <location>
        <begin position="130"/>
        <end position="139"/>
    </location>
</feature>
<evidence type="ECO:0000256" key="3">
    <source>
        <dbReference type="ARBA" id="ARBA00022679"/>
    </source>
</evidence>
<feature type="compositionally biased region" description="Polar residues" evidence="9">
    <location>
        <begin position="111"/>
        <end position="127"/>
    </location>
</feature>
<reference evidence="12 13" key="1">
    <citation type="submission" date="2019-05" db="EMBL/GenBank/DDBJ databases">
        <title>Draft Whole-Genome sequence of the green sulfur bacterium Chlorobaculum thiosulfatiphilum DSM 249.</title>
        <authorList>
            <person name="Meyer T.E."/>
            <person name="Kyndt J.A."/>
        </authorList>
    </citation>
    <scope>NUCLEOTIDE SEQUENCE [LARGE SCALE GENOMIC DNA]</scope>
    <source>
        <strain evidence="12 13">DSM 249</strain>
    </source>
</reference>
<dbReference type="EC" id="2.1.1.72" evidence="1"/>
<keyword evidence="13" id="KW-1185">Reference proteome</keyword>
<dbReference type="InterPro" id="IPR050953">
    <property type="entry name" value="N4_N6_ade-DNA_methylase"/>
</dbReference>
<feature type="domain" description="Type II methyltransferase M.TaqI-like" evidence="10">
    <location>
        <begin position="165"/>
        <end position="285"/>
    </location>
</feature>
<accession>A0A5C4S7W7</accession>
<dbReference type="InterPro" id="IPR025931">
    <property type="entry name" value="TaqI_C"/>
</dbReference>
<dbReference type="EMBL" id="VDCH01000007">
    <property type="protein sequence ID" value="TNJ39332.1"/>
    <property type="molecule type" value="Genomic_DNA"/>
</dbReference>
<dbReference type="Pfam" id="PF07669">
    <property type="entry name" value="Eco57I"/>
    <property type="match status" value="1"/>
</dbReference>
<evidence type="ECO:0000256" key="9">
    <source>
        <dbReference type="SAM" id="MobiDB-lite"/>
    </source>
</evidence>
<dbReference type="AlphaFoldDB" id="A0A5C4S7W7"/>
<dbReference type="PRINTS" id="PR00507">
    <property type="entry name" value="N12N6MTFRASE"/>
</dbReference>
<protein>
    <recommendedName>
        <fullName evidence="1">site-specific DNA-methyltransferase (adenine-specific)</fullName>
        <ecNumber evidence="1">2.1.1.72</ecNumber>
    </recommendedName>
</protein>
<feature type="region of interest" description="Disordered" evidence="9">
    <location>
        <begin position="32"/>
        <end position="53"/>
    </location>
</feature>
<dbReference type="InterPro" id="IPR036515">
    <property type="entry name" value="Transposase_17_sf"/>
</dbReference>
<sequence length="641" mass="73077">MHMLLVCEEDEVADIVRKVKGRTSRELHRYNNKGMNKEKGISNDPDNDLDNDLNKGFKPLVKSLFEKEGEKSVPLWTQKFGCKEIKDHNQLANTIDYIRNNRLKHNLPPNARSSNIKGKGIDSTTGIDSGIDRGLDSRSDIGKGTSHDLNKGFKPLVHHLAKSSLVKIIDNFTTTVEHAFRTEHKGGFDVVIGNPPYVSANEVKKFSTKEQYNFLKSNYETAKGTVDLYIYFFERGMNILHPNGYLSYITPNRFLSASYGTALREHIIANYEIESIVNYSDKKVFPDASTYPIITVLANRSGMDYDVNSGKFNELTKEFEGKPFPSKRLQIIDKSILGFLLNDKLPITEKVINQSDTLAVAGVINATSTASEADEYSTLINQNSGYKLINTGTIDPYFTTWGREELTDKGAKHLFPYLPKDSETISANRHNLYSSPKIIISKIGLRCEAFYDRNGEYASINTNCIHSFSDDFVPEYLLAWLNSKLYNYTFECLFDGLRMSGGYLLFSAPNLKSTSIKKIDSNKQMAFVPLVRKIEKQILTHLELRSNFIEHFRSKFSIDKPSMKIQNWPELDFNGFLAELTKAKVKLSLEEEAEWMQYFNKKKAEANALKSEIDRIDRKIDQMVYELYGLTHEEIKIVENS</sequence>
<dbReference type="OrthoDB" id="593376at2"/>
<keyword evidence="6" id="KW-0238">DNA-binding</keyword>
<keyword evidence="8" id="KW-0175">Coiled coil</keyword>
<dbReference type="SUPFAM" id="SSF53335">
    <property type="entry name" value="S-adenosyl-L-methionine-dependent methyltransferases"/>
    <property type="match status" value="1"/>
</dbReference>
<proteinExistence type="predicted"/>
<evidence type="ECO:0000256" key="7">
    <source>
        <dbReference type="ARBA" id="ARBA00047942"/>
    </source>
</evidence>
<dbReference type="InterPro" id="IPR011639">
    <property type="entry name" value="MethylTrfase_TaqI-like_dom"/>
</dbReference>
<evidence type="ECO:0000313" key="13">
    <source>
        <dbReference type="Proteomes" id="UP000308271"/>
    </source>
</evidence>
<dbReference type="PANTHER" id="PTHR33841:SF1">
    <property type="entry name" value="DNA METHYLTRANSFERASE A"/>
    <property type="match status" value="1"/>
</dbReference>
<dbReference type="GO" id="GO:0009307">
    <property type="term" value="P:DNA restriction-modification system"/>
    <property type="evidence" value="ECO:0007669"/>
    <property type="project" value="UniProtKB-KW"/>
</dbReference>
<dbReference type="SUPFAM" id="SSF116734">
    <property type="entry name" value="DNA methylase specificity domain"/>
    <property type="match status" value="1"/>
</dbReference>
<organism evidence="12 13">
    <name type="scientific">Chlorobaculum thiosulfatiphilum</name>
    <name type="common">Chlorobium limicola f.sp. thiosulfatophilum</name>
    <dbReference type="NCBI Taxonomy" id="115852"/>
    <lineage>
        <taxon>Bacteria</taxon>
        <taxon>Pseudomonadati</taxon>
        <taxon>Chlorobiota</taxon>
        <taxon>Chlorobiia</taxon>
        <taxon>Chlorobiales</taxon>
        <taxon>Chlorobiaceae</taxon>
        <taxon>Chlorobaculum</taxon>
    </lineage>
</organism>
<feature type="domain" description="TaqI-like C-terminal specificity" evidence="11">
    <location>
        <begin position="422"/>
        <end position="493"/>
    </location>
</feature>
<comment type="catalytic activity">
    <reaction evidence="7">
        <text>a 2'-deoxyadenosine in DNA + S-adenosyl-L-methionine = an N(6)-methyl-2'-deoxyadenosine in DNA + S-adenosyl-L-homocysteine + H(+)</text>
        <dbReference type="Rhea" id="RHEA:15197"/>
        <dbReference type="Rhea" id="RHEA-COMP:12418"/>
        <dbReference type="Rhea" id="RHEA-COMP:12419"/>
        <dbReference type="ChEBI" id="CHEBI:15378"/>
        <dbReference type="ChEBI" id="CHEBI:57856"/>
        <dbReference type="ChEBI" id="CHEBI:59789"/>
        <dbReference type="ChEBI" id="CHEBI:90615"/>
        <dbReference type="ChEBI" id="CHEBI:90616"/>
        <dbReference type="EC" id="2.1.1.72"/>
    </reaction>
</comment>
<evidence type="ECO:0000313" key="12">
    <source>
        <dbReference type="EMBL" id="TNJ39332.1"/>
    </source>
</evidence>
<dbReference type="InterPro" id="IPR029063">
    <property type="entry name" value="SAM-dependent_MTases_sf"/>
</dbReference>
<keyword evidence="5" id="KW-0680">Restriction system</keyword>